<dbReference type="InterPro" id="IPR024654">
    <property type="entry name" value="Calcineurin-like_PHP_lpxH"/>
</dbReference>
<gene>
    <name evidence="4" type="ORF">LKD36_11205</name>
</gene>
<comment type="caution">
    <text evidence="4">The sequence shown here is derived from an EMBL/GenBank/DDBJ whole genome shotgun (WGS) entry which is preliminary data.</text>
</comment>
<proteinExistence type="inferred from homology"/>
<evidence type="ECO:0000256" key="1">
    <source>
        <dbReference type="ARBA" id="ARBA00008950"/>
    </source>
</evidence>
<evidence type="ECO:0000313" key="4">
    <source>
        <dbReference type="EMBL" id="MCC2126741.1"/>
    </source>
</evidence>
<dbReference type="EMBL" id="JAJEPS010000010">
    <property type="protein sequence ID" value="MCC2126741.1"/>
    <property type="molecule type" value="Genomic_DNA"/>
</dbReference>
<protein>
    <recommendedName>
        <fullName evidence="2">Phosphoesterase</fullName>
        <ecNumber evidence="2">3.1.4.-</ecNumber>
    </recommendedName>
</protein>
<dbReference type="CDD" id="cd00841">
    <property type="entry name" value="MPP_YfcE"/>
    <property type="match status" value="1"/>
</dbReference>
<dbReference type="InterPro" id="IPR029052">
    <property type="entry name" value="Metallo-depent_PP-like"/>
</dbReference>
<dbReference type="Pfam" id="PF12850">
    <property type="entry name" value="Metallophos_2"/>
    <property type="match status" value="1"/>
</dbReference>
<evidence type="ECO:0000256" key="2">
    <source>
        <dbReference type="RuleBase" id="RU362039"/>
    </source>
</evidence>
<accession>A0AAE3DCF9</accession>
<dbReference type="GO" id="GO:0046872">
    <property type="term" value="F:metal ion binding"/>
    <property type="evidence" value="ECO:0007669"/>
    <property type="project" value="UniProtKB-KW"/>
</dbReference>
<reference evidence="4 5" key="1">
    <citation type="submission" date="2021-10" db="EMBL/GenBank/DDBJ databases">
        <title>Anaerobic single-cell dispensing facilitates the cultivation of human gut bacteria.</title>
        <authorList>
            <person name="Afrizal A."/>
        </authorList>
    </citation>
    <scope>NUCLEOTIDE SEQUENCE [LARGE SCALE GENOMIC DNA]</scope>
    <source>
        <strain evidence="4 5">CLA-AA-H276</strain>
    </source>
</reference>
<dbReference type="InterPro" id="IPR041802">
    <property type="entry name" value="MPP_YfcE"/>
</dbReference>
<dbReference type="EC" id="3.1.4.-" evidence="2"/>
<comment type="cofactor">
    <cofactor evidence="2">
        <name>a divalent metal cation</name>
        <dbReference type="ChEBI" id="CHEBI:60240"/>
    </cofactor>
</comment>
<dbReference type="PANTHER" id="PTHR11124">
    <property type="entry name" value="VACUOLAR SORTING PROTEIN VPS29"/>
    <property type="match status" value="1"/>
</dbReference>
<dbReference type="NCBIfam" id="TIGR00040">
    <property type="entry name" value="yfcE"/>
    <property type="match status" value="1"/>
</dbReference>
<name>A0AAE3DCF9_9FIRM</name>
<dbReference type="AlphaFoldDB" id="A0AAE3DCF9"/>
<organism evidence="4 5">
    <name type="scientific">Hominiventricola filiformis</name>
    <dbReference type="NCBI Taxonomy" id="2885352"/>
    <lineage>
        <taxon>Bacteria</taxon>
        <taxon>Bacillati</taxon>
        <taxon>Bacillota</taxon>
        <taxon>Clostridia</taxon>
        <taxon>Lachnospirales</taxon>
        <taxon>Lachnospiraceae</taxon>
        <taxon>Hominiventricola</taxon>
    </lineage>
</organism>
<keyword evidence="2" id="KW-0479">Metal-binding</keyword>
<comment type="similarity">
    <text evidence="1 2">Belongs to the metallophosphoesterase superfamily. YfcE family.</text>
</comment>
<dbReference type="Gene3D" id="3.60.21.10">
    <property type="match status" value="1"/>
</dbReference>
<dbReference type="RefSeq" id="WP_308459643.1">
    <property type="nucleotide sequence ID" value="NZ_JAJEPS010000010.1"/>
</dbReference>
<keyword evidence="5" id="KW-1185">Reference proteome</keyword>
<feature type="domain" description="Calcineurin-like phosphoesterase" evidence="3">
    <location>
        <begin position="1"/>
        <end position="149"/>
    </location>
</feature>
<evidence type="ECO:0000259" key="3">
    <source>
        <dbReference type="Pfam" id="PF12850"/>
    </source>
</evidence>
<dbReference type="InterPro" id="IPR000979">
    <property type="entry name" value="Phosphodiesterase_MJ0936/Vps29"/>
</dbReference>
<dbReference type="SUPFAM" id="SSF56300">
    <property type="entry name" value="Metallo-dependent phosphatases"/>
    <property type="match status" value="1"/>
</dbReference>
<dbReference type="GO" id="GO:0016787">
    <property type="term" value="F:hydrolase activity"/>
    <property type="evidence" value="ECO:0007669"/>
    <property type="project" value="UniProtKB-UniRule"/>
</dbReference>
<evidence type="ECO:0000313" key="5">
    <source>
        <dbReference type="Proteomes" id="UP001198220"/>
    </source>
</evidence>
<sequence>MKVLIVSDTHGREQNLAEALEQTGSIDQLIHLGDVEGGAEHIRELAGDAPAAIIAGNNDFFCDLPNERIFTLGGHRIFMTHGHGYFVHSGTLYLKREARKKGADIVMFGHTHKPYMEEDNELLVLNPGSLSLPRQEGHRPTYIVMEIADDGQISYELCYL</sequence>
<dbReference type="Proteomes" id="UP001198220">
    <property type="component" value="Unassembled WGS sequence"/>
</dbReference>